<reference evidence="2 3" key="1">
    <citation type="submission" date="2014-02" db="EMBL/GenBank/DDBJ databases">
        <title>The genome sequence of Colletotrichum salicis CBS 607.94.</title>
        <authorList>
            <person name="Baroncelli R."/>
            <person name="Thon M.R."/>
        </authorList>
    </citation>
    <scope>NUCLEOTIDE SEQUENCE [LARGE SCALE GENOMIC DNA]</scope>
    <source>
        <strain evidence="2 3">CBS 607.94</strain>
    </source>
</reference>
<dbReference type="Proteomes" id="UP000070121">
    <property type="component" value="Unassembled WGS sequence"/>
</dbReference>
<accession>A0A135UAY5</accession>
<organism evidence="2 3">
    <name type="scientific">Colletotrichum salicis</name>
    <dbReference type="NCBI Taxonomy" id="1209931"/>
    <lineage>
        <taxon>Eukaryota</taxon>
        <taxon>Fungi</taxon>
        <taxon>Dikarya</taxon>
        <taxon>Ascomycota</taxon>
        <taxon>Pezizomycotina</taxon>
        <taxon>Sordariomycetes</taxon>
        <taxon>Hypocreomycetidae</taxon>
        <taxon>Glomerellales</taxon>
        <taxon>Glomerellaceae</taxon>
        <taxon>Colletotrichum</taxon>
        <taxon>Colletotrichum acutatum species complex</taxon>
    </lineage>
</organism>
<gene>
    <name evidence="2" type="ORF">CSAL01_04491</name>
</gene>
<comment type="caution">
    <text evidence="2">The sequence shown here is derived from an EMBL/GenBank/DDBJ whole genome shotgun (WGS) entry which is preliminary data.</text>
</comment>
<evidence type="ECO:0000313" key="3">
    <source>
        <dbReference type="Proteomes" id="UP000070121"/>
    </source>
</evidence>
<dbReference type="AlphaFoldDB" id="A0A135UAY5"/>
<dbReference type="EMBL" id="JFFI01001609">
    <property type="protein sequence ID" value="KXH57549.1"/>
    <property type="molecule type" value="Genomic_DNA"/>
</dbReference>
<proteinExistence type="predicted"/>
<evidence type="ECO:0000256" key="1">
    <source>
        <dbReference type="SAM" id="MobiDB-lite"/>
    </source>
</evidence>
<sequence>MAIRSAGKVTAGNQGGARSGAPHSRRGRRGELQAGQIVDSPEVEVGGGGGGRVERVRRVSKPPGANGTGRASETAGREELGMVADGS</sequence>
<name>A0A135UAY5_9PEZI</name>
<evidence type="ECO:0000313" key="2">
    <source>
        <dbReference type="EMBL" id="KXH57549.1"/>
    </source>
</evidence>
<feature type="region of interest" description="Disordered" evidence="1">
    <location>
        <begin position="1"/>
        <end position="87"/>
    </location>
</feature>
<keyword evidence="3" id="KW-1185">Reference proteome</keyword>
<protein>
    <submittedName>
        <fullName evidence="2">Uncharacterized protein</fullName>
    </submittedName>
</protein>